<proteinExistence type="predicted"/>
<keyword evidence="2" id="KW-1185">Reference proteome</keyword>
<evidence type="ECO:0000313" key="1">
    <source>
        <dbReference type="EMBL" id="PKY41931.1"/>
    </source>
</evidence>
<dbReference type="VEuPathDB" id="FungiDB:RhiirA1_386967"/>
<gene>
    <name evidence="1" type="ORF">RhiirA4_539996</name>
</gene>
<dbReference type="VEuPathDB" id="FungiDB:RhiirFUN_025811"/>
<dbReference type="EMBL" id="LLXI01000174">
    <property type="protein sequence ID" value="PKY41931.1"/>
    <property type="molecule type" value="Genomic_DNA"/>
</dbReference>
<reference evidence="1 2" key="1">
    <citation type="submission" date="2015-10" db="EMBL/GenBank/DDBJ databases">
        <title>Genome analyses suggest a sexual origin of heterokaryosis in a supposedly ancient asexual fungus.</title>
        <authorList>
            <person name="Ropars J."/>
            <person name="Sedzielewska K."/>
            <person name="Noel J."/>
            <person name="Charron P."/>
            <person name="Farinelli L."/>
            <person name="Marton T."/>
            <person name="Kruger M."/>
            <person name="Pelin A."/>
            <person name="Brachmann A."/>
            <person name="Corradi N."/>
        </authorList>
    </citation>
    <scope>NUCLEOTIDE SEQUENCE [LARGE SCALE GENOMIC DNA]</scope>
    <source>
        <strain evidence="1 2">A4</strain>
    </source>
</reference>
<sequence>MCGRLHIKEKDMLEAIVKYSPKCFHELRLYNYAKSNILSKDLDSFFINWSNRIPQKSITFICLNVFDDLEKRNMKIIEKYRKLGSSSGMAVPLLVVAMSGAAKSSLTWQDHDKDPHTHTLLEVGGKYVKWGVKNALTVEQLKKYRHPLGNCGELVPWEAMLGKRLSLRKRVAILKESHQVLEVKPPVATEYDGGGLLRILSKVWSVKLSSTSSIS</sequence>
<evidence type="ECO:0000313" key="2">
    <source>
        <dbReference type="Proteomes" id="UP000234323"/>
    </source>
</evidence>
<organism evidence="1 2">
    <name type="scientific">Rhizophagus irregularis</name>
    <dbReference type="NCBI Taxonomy" id="588596"/>
    <lineage>
        <taxon>Eukaryota</taxon>
        <taxon>Fungi</taxon>
        <taxon>Fungi incertae sedis</taxon>
        <taxon>Mucoromycota</taxon>
        <taxon>Glomeromycotina</taxon>
        <taxon>Glomeromycetes</taxon>
        <taxon>Glomerales</taxon>
        <taxon>Glomeraceae</taxon>
        <taxon>Rhizophagus</taxon>
    </lineage>
</organism>
<dbReference type="VEuPathDB" id="FungiDB:FUN_022226"/>
<protein>
    <submittedName>
        <fullName evidence="1">Uncharacterized protein</fullName>
    </submittedName>
</protein>
<dbReference type="AlphaFoldDB" id="A0A2I1G5U7"/>
<name>A0A2I1G5U7_9GLOM</name>
<accession>A0A2I1G5U7</accession>
<comment type="caution">
    <text evidence="1">The sequence shown here is derived from an EMBL/GenBank/DDBJ whole genome shotgun (WGS) entry which is preliminary data.</text>
</comment>
<dbReference type="Proteomes" id="UP000234323">
    <property type="component" value="Unassembled WGS sequence"/>
</dbReference>